<dbReference type="AlphaFoldDB" id="A0A9P0NXF9"/>
<name>A0A9P0NXF9_ACAOB</name>
<protein>
    <submittedName>
        <fullName evidence="2">Uncharacterized protein</fullName>
    </submittedName>
</protein>
<comment type="caution">
    <text evidence="2">The sequence shown here is derived from an EMBL/GenBank/DDBJ whole genome shotgun (WGS) entry which is preliminary data.</text>
</comment>
<proteinExistence type="predicted"/>
<keyword evidence="3" id="KW-1185">Reference proteome</keyword>
<reference evidence="2" key="1">
    <citation type="submission" date="2022-03" db="EMBL/GenBank/DDBJ databases">
        <authorList>
            <person name="Sayadi A."/>
        </authorList>
    </citation>
    <scope>NUCLEOTIDE SEQUENCE</scope>
</reference>
<dbReference type="EMBL" id="CAKOFQ010006689">
    <property type="protein sequence ID" value="CAH1960781.1"/>
    <property type="molecule type" value="Genomic_DNA"/>
</dbReference>
<dbReference type="Proteomes" id="UP001152888">
    <property type="component" value="Unassembled WGS sequence"/>
</dbReference>
<evidence type="ECO:0000313" key="2">
    <source>
        <dbReference type="EMBL" id="CAH1960781.1"/>
    </source>
</evidence>
<gene>
    <name evidence="2" type="ORF">ACAOBT_LOCUS3791</name>
</gene>
<evidence type="ECO:0000313" key="3">
    <source>
        <dbReference type="Proteomes" id="UP001152888"/>
    </source>
</evidence>
<accession>A0A9P0NXF9</accession>
<evidence type="ECO:0000256" key="1">
    <source>
        <dbReference type="SAM" id="MobiDB-lite"/>
    </source>
</evidence>
<organism evidence="2 3">
    <name type="scientific">Acanthoscelides obtectus</name>
    <name type="common">Bean weevil</name>
    <name type="synonym">Bruchus obtectus</name>
    <dbReference type="NCBI Taxonomy" id="200917"/>
    <lineage>
        <taxon>Eukaryota</taxon>
        <taxon>Metazoa</taxon>
        <taxon>Ecdysozoa</taxon>
        <taxon>Arthropoda</taxon>
        <taxon>Hexapoda</taxon>
        <taxon>Insecta</taxon>
        <taxon>Pterygota</taxon>
        <taxon>Neoptera</taxon>
        <taxon>Endopterygota</taxon>
        <taxon>Coleoptera</taxon>
        <taxon>Polyphaga</taxon>
        <taxon>Cucujiformia</taxon>
        <taxon>Chrysomeloidea</taxon>
        <taxon>Chrysomelidae</taxon>
        <taxon>Bruchinae</taxon>
        <taxon>Bruchini</taxon>
        <taxon>Acanthoscelides</taxon>
    </lineage>
</organism>
<feature type="region of interest" description="Disordered" evidence="1">
    <location>
        <begin position="77"/>
        <end position="96"/>
    </location>
</feature>
<dbReference type="OrthoDB" id="5219169at2759"/>
<sequence>MLASHGEDSPCSGQGCLKRSAQEEGPFWANRGKRDPLLDDRLCWIFVRQSDLEFEPPGVPYRKHELRMRDRRAKGDDLPFYAARGKKQRSKHDNQL</sequence>